<dbReference type="Gene3D" id="3.40.50.1240">
    <property type="entry name" value="Phosphoglycerate mutase-like"/>
    <property type="match status" value="1"/>
</dbReference>
<dbReference type="GO" id="GO:0016791">
    <property type="term" value="F:phosphatase activity"/>
    <property type="evidence" value="ECO:0007669"/>
    <property type="project" value="TreeGrafter"/>
</dbReference>
<feature type="binding site" evidence="2">
    <location>
        <begin position="9"/>
        <end position="16"/>
    </location>
    <ligand>
        <name>substrate</name>
    </ligand>
</feature>
<protein>
    <submittedName>
        <fullName evidence="3">Phosphoserine phosphatase 1</fullName>
        <ecNumber evidence="3">3.1.3.3</ecNumber>
    </submittedName>
</protein>
<dbReference type="AlphaFoldDB" id="A0A9X2ABK6"/>
<dbReference type="PANTHER" id="PTHR48100">
    <property type="entry name" value="BROAD-SPECIFICITY PHOSPHATASE YOR283W-RELATED"/>
    <property type="match status" value="1"/>
</dbReference>
<accession>A0A9X2ABK6</accession>
<dbReference type="EMBL" id="JALBUF010000003">
    <property type="protein sequence ID" value="MCI0183113.1"/>
    <property type="molecule type" value="Genomic_DNA"/>
</dbReference>
<feature type="active site" description="Tele-phosphohistidine intermediate" evidence="1">
    <location>
        <position position="10"/>
    </location>
</feature>
<dbReference type="Pfam" id="PF00300">
    <property type="entry name" value="His_Phos_1"/>
    <property type="match status" value="1"/>
</dbReference>
<evidence type="ECO:0000313" key="4">
    <source>
        <dbReference type="Proteomes" id="UP001139263"/>
    </source>
</evidence>
<dbReference type="PANTHER" id="PTHR48100:SF59">
    <property type="entry name" value="ADENOSYLCOBALAMIN_ALPHA-RIBAZOLE PHOSPHATASE"/>
    <property type="match status" value="1"/>
</dbReference>
<dbReference type="InterPro" id="IPR029033">
    <property type="entry name" value="His_PPase_superfam"/>
</dbReference>
<dbReference type="GO" id="GO:0005737">
    <property type="term" value="C:cytoplasm"/>
    <property type="evidence" value="ECO:0007669"/>
    <property type="project" value="TreeGrafter"/>
</dbReference>
<comment type="caution">
    <text evidence="3">The sequence shown here is derived from an EMBL/GenBank/DDBJ whole genome shotgun (WGS) entry which is preliminary data.</text>
</comment>
<organism evidence="3 4">
    <name type="scientific">Sulfoacidibacillus ferrooxidans</name>
    <dbReference type="NCBI Taxonomy" id="2005001"/>
    <lineage>
        <taxon>Bacteria</taxon>
        <taxon>Bacillati</taxon>
        <taxon>Bacillota</taxon>
        <taxon>Bacilli</taxon>
        <taxon>Bacillales</taxon>
        <taxon>Alicyclobacillaceae</taxon>
        <taxon>Sulfoacidibacillus</taxon>
    </lineage>
</organism>
<feature type="binding site" evidence="2">
    <location>
        <position position="59"/>
    </location>
    <ligand>
        <name>substrate</name>
    </ligand>
</feature>
<keyword evidence="3" id="KW-0378">Hydrolase</keyword>
<feature type="active site" description="Proton donor/acceptor" evidence="1">
    <location>
        <position position="84"/>
    </location>
</feature>
<dbReference type="CDD" id="cd07067">
    <property type="entry name" value="HP_PGM_like"/>
    <property type="match status" value="1"/>
</dbReference>
<proteinExistence type="predicted"/>
<reference evidence="3" key="1">
    <citation type="submission" date="2022-03" db="EMBL/GenBank/DDBJ databases">
        <title>Draft Genome Sequence of Firmicute Strain S0AB, a Heterotrophic Iron/Sulfur-Oxidizing Extreme Acidophile.</title>
        <authorList>
            <person name="Vergara E."/>
            <person name="Pakostova E."/>
            <person name="Johnson D.B."/>
            <person name="Holmes D.S."/>
        </authorList>
    </citation>
    <scope>NUCLEOTIDE SEQUENCE</scope>
    <source>
        <strain evidence="3">S0AB</strain>
    </source>
</reference>
<dbReference type="SUPFAM" id="SSF53254">
    <property type="entry name" value="Phosphoglycerate mutase-like"/>
    <property type="match status" value="1"/>
</dbReference>
<dbReference type="RefSeq" id="WP_241712953.1">
    <property type="nucleotide sequence ID" value="NZ_JALBUF010000003.1"/>
</dbReference>
<dbReference type="Proteomes" id="UP001139263">
    <property type="component" value="Unassembled WGS sequence"/>
</dbReference>
<evidence type="ECO:0000256" key="1">
    <source>
        <dbReference type="PIRSR" id="PIRSR613078-1"/>
    </source>
</evidence>
<dbReference type="InterPro" id="IPR013078">
    <property type="entry name" value="His_Pase_superF_clade-1"/>
</dbReference>
<dbReference type="InterPro" id="IPR001345">
    <property type="entry name" value="PG/BPGM_mutase_AS"/>
</dbReference>
<dbReference type="InterPro" id="IPR050275">
    <property type="entry name" value="PGM_Phosphatase"/>
</dbReference>
<evidence type="ECO:0000313" key="3">
    <source>
        <dbReference type="EMBL" id="MCI0183113.1"/>
    </source>
</evidence>
<sequence>MKTTLCLMRHGETDWNVTRRFQGRTDVPLNDRGREQALRSALFLSQGHYEHVVSSPLLRAKETAEIIANELQMGTVTVIDELAERDAGSGTGLTLEEYKNADAQSLLSGVESHDDVRNRAMKVLYVLCERFEGRRIIVVSHGAVINAVLAELSGGEVGTGKTILQNVCLNTLHFHHNRWEIESYNRIDHLRKKNGDMLGSLSDDLDVFYMQ</sequence>
<dbReference type="PROSITE" id="PS00175">
    <property type="entry name" value="PG_MUTASE"/>
    <property type="match status" value="1"/>
</dbReference>
<gene>
    <name evidence="3" type="primary">pspA</name>
    <name evidence="3" type="ORF">MM817_01383</name>
</gene>
<evidence type="ECO:0000256" key="2">
    <source>
        <dbReference type="PIRSR" id="PIRSR613078-2"/>
    </source>
</evidence>
<keyword evidence="4" id="KW-1185">Reference proteome</keyword>
<name>A0A9X2ABK6_9BACL</name>
<dbReference type="SMART" id="SM00855">
    <property type="entry name" value="PGAM"/>
    <property type="match status" value="1"/>
</dbReference>
<dbReference type="EC" id="3.1.3.3" evidence="3"/>